<dbReference type="Gene3D" id="3.50.30.10">
    <property type="entry name" value="Phosphohistidine domain"/>
    <property type="match status" value="1"/>
</dbReference>
<comment type="caution">
    <text evidence="6">The sequence shown here is derived from an EMBL/GenBank/DDBJ whole genome shotgun (WGS) entry which is preliminary data.</text>
</comment>
<evidence type="ECO:0000256" key="2">
    <source>
        <dbReference type="SAM" id="MobiDB-lite"/>
    </source>
</evidence>
<dbReference type="Proteomes" id="UP001177670">
    <property type="component" value="Unassembled WGS sequence"/>
</dbReference>
<dbReference type="InterPro" id="IPR036637">
    <property type="entry name" value="Phosphohistidine_dom_sf"/>
</dbReference>
<dbReference type="GO" id="GO:0016301">
    <property type="term" value="F:kinase activity"/>
    <property type="evidence" value="ECO:0007669"/>
    <property type="project" value="InterPro"/>
</dbReference>
<feature type="transmembrane region" description="Helical" evidence="3">
    <location>
        <begin position="6"/>
        <end position="24"/>
    </location>
</feature>
<dbReference type="Gene3D" id="3.30.470.20">
    <property type="entry name" value="ATP-grasp fold, B domain"/>
    <property type="match status" value="1"/>
</dbReference>
<dbReference type="PANTHER" id="PTHR43615">
    <property type="entry name" value="PHOSPHOENOLPYRUVATE SYNTHASE-RELATED"/>
    <property type="match status" value="1"/>
</dbReference>
<dbReference type="Gene3D" id="3.30.1490.20">
    <property type="entry name" value="ATP-grasp fold, A domain"/>
    <property type="match status" value="1"/>
</dbReference>
<feature type="domain" description="PEP-utilising enzyme mobile" evidence="4">
    <location>
        <begin position="1237"/>
        <end position="1307"/>
    </location>
</feature>
<evidence type="ECO:0000313" key="7">
    <source>
        <dbReference type="Proteomes" id="UP001177670"/>
    </source>
</evidence>
<dbReference type="SUPFAM" id="SSF56059">
    <property type="entry name" value="Glutathione synthetase ATP-binding domain-like"/>
    <property type="match status" value="1"/>
</dbReference>
<dbReference type="Pfam" id="PF00391">
    <property type="entry name" value="PEP-utilizers"/>
    <property type="match status" value="1"/>
</dbReference>
<protein>
    <recommendedName>
        <fullName evidence="8">Phosphoenolpyruvate synthase</fullName>
    </recommendedName>
</protein>
<comment type="similarity">
    <text evidence="1">Belongs to the PEP-utilizing enzyme family.</text>
</comment>
<feature type="domain" description="Pyruvate phosphate dikinase AMP/ATP-binding" evidence="5">
    <location>
        <begin position="441"/>
        <end position="751"/>
    </location>
</feature>
<evidence type="ECO:0008006" key="8">
    <source>
        <dbReference type="Google" id="ProtNLM"/>
    </source>
</evidence>
<evidence type="ECO:0000256" key="1">
    <source>
        <dbReference type="ARBA" id="ARBA00007837"/>
    </source>
</evidence>
<evidence type="ECO:0000259" key="5">
    <source>
        <dbReference type="Pfam" id="PF01326"/>
    </source>
</evidence>
<keyword evidence="7" id="KW-1185">Reference proteome</keyword>
<reference evidence="6" key="1">
    <citation type="submission" date="2021-10" db="EMBL/GenBank/DDBJ databases">
        <title>Melipona bicolor Genome sequencing and assembly.</title>
        <authorList>
            <person name="Araujo N.S."/>
            <person name="Arias M.C."/>
        </authorList>
    </citation>
    <scope>NUCLEOTIDE SEQUENCE</scope>
    <source>
        <strain evidence="6">USP_2M_L1-L4_2017</strain>
        <tissue evidence="6">Whole body</tissue>
    </source>
</reference>
<name>A0AA40KLY8_9HYME</name>
<dbReference type="InterPro" id="IPR008279">
    <property type="entry name" value="PEP-util_enz_mobile_dom"/>
</dbReference>
<keyword evidence="3" id="KW-0472">Membrane</keyword>
<organism evidence="6 7">
    <name type="scientific">Melipona bicolor</name>
    <dbReference type="NCBI Taxonomy" id="60889"/>
    <lineage>
        <taxon>Eukaryota</taxon>
        <taxon>Metazoa</taxon>
        <taxon>Ecdysozoa</taxon>
        <taxon>Arthropoda</taxon>
        <taxon>Hexapoda</taxon>
        <taxon>Insecta</taxon>
        <taxon>Pterygota</taxon>
        <taxon>Neoptera</taxon>
        <taxon>Endopterygota</taxon>
        <taxon>Hymenoptera</taxon>
        <taxon>Apocrita</taxon>
        <taxon>Aculeata</taxon>
        <taxon>Apoidea</taxon>
        <taxon>Anthophila</taxon>
        <taxon>Apidae</taxon>
        <taxon>Melipona</taxon>
    </lineage>
</organism>
<dbReference type="GO" id="GO:0005524">
    <property type="term" value="F:ATP binding"/>
    <property type="evidence" value="ECO:0007669"/>
    <property type="project" value="InterPro"/>
</dbReference>
<proteinExistence type="inferred from homology"/>
<dbReference type="Pfam" id="PF01326">
    <property type="entry name" value="PPDK_N"/>
    <property type="match status" value="1"/>
</dbReference>
<dbReference type="InterPro" id="IPR051549">
    <property type="entry name" value="PEP_Utilizing_Enz"/>
</dbReference>
<sequence>MISVLFVIQILCFIFLSLWLHIWISKTVEKYNSSCLDLKQNIPSIYFLLKYLWAEYCINWMKRKKKNVSNLHNDEKRHLADSKIKDKDSANSTFFYGADQKGNSLVIKFTRKAFKIAEISLQLATSDGQLYVLPEYPDTTLTSSLTHEWTAGGLRIEFLDFQQRWRIIYNGMLRNLTQGDECNDDNVEHVRFNFIFIAYTRALKWPEDWSSKLHAEALACEPWKSHQWIHKIKLLEYKGFDQWGSMLGQVTYKDGSISSLYLRGLHQHRWGKHESYEFYESVTLFGIMLHGAMYYLNMSSTKHSFPQIQLGQYRTSNENKCEISKIGLKLSDFRQGKLNNNLECKTWFMAENKRYDIVIKPSKTITLYYGQPWNSLNKIVTVNLEMNGKAGVGLLQLWSLYNGPHKGKTIVPLQLLMQLSSAVQKNDYVIYFNDGKCQNENIVGGKGYSLAMLTSVKDAEFVVPKGFCVTVFALELQLCTHKELQKVINDIEGVSVGKKDGDLQKYCDEATRIIESTPVVDEVKDAILKAIESLESENSNDKPSRYAIRSSAVGEDSEETSAAGQNSTYLSIQGEDNIIKSVAKCWASLFSYQSVKYRKQHGMFVKTSMGVCVQRMVNADAAGVMFTRHPTTGDPSNILITANYGLGESVVSATVEPDTIIVHKSWDDKLTVKSSLAGNKQQKILLSDNGVVTIELNEQENKTVCLSEQIALRLAAIGMDLEMLFGSARDIEWAVVNENIYLLQARPITTLYTWTDFELTHELDSGVPSDIDMFTFANVGEVFPYPLSPLAISMTVKILNHLTCNIYQGIDRIFFHIVGMRTCLNYYNTFLRQPSKTVTLLNKVSDIGICGHVVITPGIMKVACERNGESTRLDRITFLYKMVLDAINNGKIEETAKKIRQDLNLNIDDYHTAYSLYNRINQRKNVVSKAGVCHMHTTRVSIIYQMFTMGLLTNGYEDIVQEHFSDIAILLGSCSDIVSGDVVTRLNKIVLYIKRNEKDEEFRKVDPTKGIDWLKVNCPQAAKELDALLKEHGHRCIQEMDYISEPWSLRPHDLISTLQTMMVAPKSNNSNKSLNVEETIAQLKTPKKESTKWILKKLVPLSRKAVVRRESTKSIFVYVIHIFRLAYRRLGKLMVLEGYLPSEDLIFFLTHEEIGKLLTHHDTALVQKASRRKRIFPQLKKLEYSEINTGMPIPVKSDVDIVVDENSTKIQGTSVCGGSVLNRACVITDLSEIHSLKQGDILITHATDIAWSPYFPLLSGIVTELGGLISHGAVIAREYGLPCIIGAKKATRTFKTGDTVLLTADTGVLQLVKKHD</sequence>
<dbReference type="EMBL" id="JAHYIQ010000017">
    <property type="protein sequence ID" value="KAK1124993.1"/>
    <property type="molecule type" value="Genomic_DNA"/>
</dbReference>
<keyword evidence="3" id="KW-1133">Transmembrane helix</keyword>
<gene>
    <name evidence="6" type="ORF">K0M31_006330</name>
</gene>
<evidence type="ECO:0000259" key="4">
    <source>
        <dbReference type="Pfam" id="PF00391"/>
    </source>
</evidence>
<dbReference type="InterPro" id="IPR002192">
    <property type="entry name" value="PPDK_AMP/ATP-bd"/>
</dbReference>
<dbReference type="InterPro" id="IPR013815">
    <property type="entry name" value="ATP_grasp_subdomain_1"/>
</dbReference>
<dbReference type="PANTHER" id="PTHR43615:SF1">
    <property type="entry name" value="PPDK_N DOMAIN-CONTAINING PROTEIN"/>
    <property type="match status" value="1"/>
</dbReference>
<dbReference type="SUPFAM" id="SSF52009">
    <property type="entry name" value="Phosphohistidine domain"/>
    <property type="match status" value="1"/>
</dbReference>
<evidence type="ECO:0000256" key="3">
    <source>
        <dbReference type="SAM" id="Phobius"/>
    </source>
</evidence>
<keyword evidence="3" id="KW-0812">Transmembrane</keyword>
<feature type="region of interest" description="Disordered" evidence="2">
    <location>
        <begin position="538"/>
        <end position="560"/>
    </location>
</feature>
<evidence type="ECO:0000313" key="6">
    <source>
        <dbReference type="EMBL" id="KAK1124993.1"/>
    </source>
</evidence>
<accession>A0AA40KLY8</accession>